<dbReference type="Proteomes" id="UP000093000">
    <property type="component" value="Unassembled WGS sequence"/>
</dbReference>
<proteinExistence type="predicted"/>
<dbReference type="InterPro" id="IPR035992">
    <property type="entry name" value="Ricin_B-like_lectins"/>
</dbReference>
<comment type="caution">
    <text evidence="2">The sequence shown here is derived from an EMBL/GenBank/DDBJ whole genome shotgun (WGS) entry which is preliminary data.</text>
</comment>
<dbReference type="InParanoid" id="A0A1C7N286"/>
<dbReference type="Gene3D" id="2.80.10.50">
    <property type="match status" value="1"/>
</dbReference>
<keyword evidence="3" id="KW-1185">Reference proteome</keyword>
<organism evidence="2 3">
    <name type="scientific">Choanephora cucurbitarum</name>
    <dbReference type="NCBI Taxonomy" id="101091"/>
    <lineage>
        <taxon>Eukaryota</taxon>
        <taxon>Fungi</taxon>
        <taxon>Fungi incertae sedis</taxon>
        <taxon>Mucoromycota</taxon>
        <taxon>Mucoromycotina</taxon>
        <taxon>Mucoromycetes</taxon>
        <taxon>Mucorales</taxon>
        <taxon>Mucorineae</taxon>
        <taxon>Choanephoraceae</taxon>
        <taxon>Choanephoroideae</taxon>
        <taxon>Choanephora</taxon>
    </lineage>
</organism>
<gene>
    <name evidence="2" type="ORF">A0J61_08837</name>
</gene>
<dbReference type="OrthoDB" id="9895617at2759"/>
<reference evidence="2 3" key="1">
    <citation type="submission" date="2016-03" db="EMBL/GenBank/DDBJ databases">
        <title>Choanephora cucurbitarum.</title>
        <authorList>
            <person name="Min B."/>
            <person name="Park H."/>
            <person name="Park J.-H."/>
            <person name="Shin H.-D."/>
            <person name="Choi I.-G."/>
        </authorList>
    </citation>
    <scope>NUCLEOTIDE SEQUENCE [LARGE SCALE GENOMIC DNA]</scope>
    <source>
        <strain evidence="2 3">KUS-F28377</strain>
    </source>
</reference>
<feature type="region of interest" description="Disordered" evidence="1">
    <location>
        <begin position="269"/>
        <end position="290"/>
    </location>
</feature>
<dbReference type="EMBL" id="LUGH01000719">
    <property type="protein sequence ID" value="OBZ83111.1"/>
    <property type="molecule type" value="Genomic_DNA"/>
</dbReference>
<evidence type="ECO:0000256" key="1">
    <source>
        <dbReference type="SAM" id="MobiDB-lite"/>
    </source>
</evidence>
<sequence>MTIETEGFPNGYFYIISKMNGLAIDIDTTEPPKAGTKLITATKKESKPERDTQLWIHQNGFLTNKFSGLVMDIGRSKKFIDIFTGNLHLYVDVMKEEESANDQRFGYDHENGYIYTLFEPNQVLDIRKKEAEEGATIMLYEKKDVIEEGINQLWDLQLADPPKVIDSSDEEEDDGKRARFSAWFGSWFGWDNKNNDALQERDLEKAHEKVYEKKKSHLSYEIIAGAVAVQAVKMYLDQQEANGEEVHFKGAKEVIAGFAAKEMVKMFMERGTDDDDDDDDEEQKEKKQTLLQKMATSAAVNYFDKKYK</sequence>
<dbReference type="STRING" id="101091.A0A1C7N286"/>
<dbReference type="SUPFAM" id="SSF50370">
    <property type="entry name" value="Ricin B-like lectins"/>
    <property type="match status" value="1"/>
</dbReference>
<accession>A0A1C7N286</accession>
<protein>
    <recommendedName>
        <fullName evidence="4">Ricin B lectin domain-containing protein</fullName>
    </recommendedName>
</protein>
<name>A0A1C7N286_9FUNG</name>
<evidence type="ECO:0008006" key="4">
    <source>
        <dbReference type="Google" id="ProtNLM"/>
    </source>
</evidence>
<evidence type="ECO:0000313" key="3">
    <source>
        <dbReference type="Proteomes" id="UP000093000"/>
    </source>
</evidence>
<dbReference type="InterPro" id="IPR022234">
    <property type="entry name" value="DUF3759"/>
</dbReference>
<dbReference type="PANTHER" id="PTHR37450:SF1">
    <property type="entry name" value="CIPC PROTEIN"/>
    <property type="match status" value="1"/>
</dbReference>
<dbReference type="PANTHER" id="PTHR37450">
    <property type="entry name" value="CIPC PROTEIN"/>
    <property type="match status" value="1"/>
</dbReference>
<feature type="compositionally biased region" description="Acidic residues" evidence="1">
    <location>
        <begin position="272"/>
        <end position="282"/>
    </location>
</feature>
<dbReference type="CDD" id="cd23454">
    <property type="entry name" value="beta-trefoil_Ricin_GllA-1"/>
    <property type="match status" value="1"/>
</dbReference>
<dbReference type="Pfam" id="PF12585">
    <property type="entry name" value="DUF3759"/>
    <property type="match status" value="1"/>
</dbReference>
<evidence type="ECO:0000313" key="2">
    <source>
        <dbReference type="EMBL" id="OBZ83111.1"/>
    </source>
</evidence>
<dbReference type="AlphaFoldDB" id="A0A1C7N286"/>